<proteinExistence type="predicted"/>
<keyword evidence="1" id="KW-1133">Transmembrane helix</keyword>
<dbReference type="RefSeq" id="WP_146157789.1">
    <property type="nucleotide sequence ID" value="NZ_PVNL01000063.1"/>
</dbReference>
<dbReference type="AlphaFoldDB" id="A0A2S9YPC5"/>
<sequence length="83" mass="8433">MSRILIGMVLAVLAVAGAAIAWHYAVTSGWVMGLLAGVVLPAGATIGWWRARGAGDDARVAADSMLFPVALAELLFAIAVGAL</sequence>
<gene>
    <name evidence="2" type="ORF">ENSA7_33650</name>
</gene>
<dbReference type="Proteomes" id="UP000238823">
    <property type="component" value="Unassembled WGS sequence"/>
</dbReference>
<comment type="caution">
    <text evidence="2">The sequence shown here is derived from an EMBL/GenBank/DDBJ whole genome shotgun (WGS) entry which is preliminary data.</text>
</comment>
<feature type="transmembrane region" description="Helical" evidence="1">
    <location>
        <begin position="61"/>
        <end position="82"/>
    </location>
</feature>
<organism evidence="2 3">
    <name type="scientific">Enhygromyxa salina</name>
    <dbReference type="NCBI Taxonomy" id="215803"/>
    <lineage>
        <taxon>Bacteria</taxon>
        <taxon>Pseudomonadati</taxon>
        <taxon>Myxococcota</taxon>
        <taxon>Polyangia</taxon>
        <taxon>Nannocystales</taxon>
        <taxon>Nannocystaceae</taxon>
        <taxon>Enhygromyxa</taxon>
    </lineage>
</organism>
<protein>
    <submittedName>
        <fullName evidence="2">Uncharacterized protein</fullName>
    </submittedName>
</protein>
<evidence type="ECO:0000313" key="2">
    <source>
        <dbReference type="EMBL" id="PRQ06941.1"/>
    </source>
</evidence>
<accession>A0A2S9YPC5</accession>
<reference evidence="2 3" key="1">
    <citation type="submission" date="2018-03" db="EMBL/GenBank/DDBJ databases">
        <title>Draft Genome Sequences of the Obligatory Marine Myxobacteria Enhygromyxa salina SWB007.</title>
        <authorList>
            <person name="Poehlein A."/>
            <person name="Moghaddam J.A."/>
            <person name="Harms H."/>
            <person name="Alanjari M."/>
            <person name="Koenig G.M."/>
            <person name="Daniel R."/>
            <person name="Schaeberle T.F."/>
        </authorList>
    </citation>
    <scope>NUCLEOTIDE SEQUENCE [LARGE SCALE GENOMIC DNA]</scope>
    <source>
        <strain evidence="2 3">SWB007</strain>
    </source>
</reference>
<keyword evidence="1" id="KW-0812">Transmembrane</keyword>
<dbReference type="EMBL" id="PVNL01000063">
    <property type="protein sequence ID" value="PRQ06941.1"/>
    <property type="molecule type" value="Genomic_DNA"/>
</dbReference>
<evidence type="ECO:0000313" key="3">
    <source>
        <dbReference type="Proteomes" id="UP000238823"/>
    </source>
</evidence>
<name>A0A2S9YPC5_9BACT</name>
<feature type="transmembrane region" description="Helical" evidence="1">
    <location>
        <begin position="31"/>
        <end position="49"/>
    </location>
</feature>
<evidence type="ECO:0000256" key="1">
    <source>
        <dbReference type="SAM" id="Phobius"/>
    </source>
</evidence>
<keyword evidence="1" id="KW-0472">Membrane</keyword>